<dbReference type="HOGENOM" id="CLU_1919892_0_0_1"/>
<keyword evidence="3" id="KW-1185">Reference proteome</keyword>
<name>W1PZM5_AMBTC</name>
<dbReference type="PANTHER" id="PTHR31639">
    <property type="entry name" value="F-BOX PROTEIN-LIKE"/>
    <property type="match status" value="1"/>
</dbReference>
<dbReference type="PANTHER" id="PTHR31639:SF42">
    <property type="entry name" value="OS02G0160200 PROTEIN"/>
    <property type="match status" value="1"/>
</dbReference>
<proteinExistence type="predicted"/>
<dbReference type="InterPro" id="IPR036047">
    <property type="entry name" value="F-box-like_dom_sf"/>
</dbReference>
<dbReference type="AlphaFoldDB" id="W1PZM5"/>
<dbReference type="InterPro" id="IPR001810">
    <property type="entry name" value="F-box_dom"/>
</dbReference>
<protein>
    <recommendedName>
        <fullName evidence="1">F-box domain-containing protein</fullName>
    </recommendedName>
</protein>
<feature type="domain" description="F-box" evidence="1">
    <location>
        <begin position="9"/>
        <end position="38"/>
    </location>
</feature>
<evidence type="ECO:0000259" key="1">
    <source>
        <dbReference type="Pfam" id="PF00646"/>
    </source>
</evidence>
<dbReference type="Pfam" id="PF00646">
    <property type="entry name" value="F-box"/>
    <property type="match status" value="1"/>
</dbReference>
<organism evidence="2 3">
    <name type="scientific">Amborella trichopoda</name>
    <dbReference type="NCBI Taxonomy" id="13333"/>
    <lineage>
        <taxon>Eukaryota</taxon>
        <taxon>Viridiplantae</taxon>
        <taxon>Streptophyta</taxon>
        <taxon>Embryophyta</taxon>
        <taxon>Tracheophyta</taxon>
        <taxon>Spermatophyta</taxon>
        <taxon>Magnoliopsida</taxon>
        <taxon>Amborellales</taxon>
        <taxon>Amborellaceae</taxon>
        <taxon>Amborella</taxon>
    </lineage>
</organism>
<evidence type="ECO:0000313" key="3">
    <source>
        <dbReference type="Proteomes" id="UP000017836"/>
    </source>
</evidence>
<dbReference type="EMBL" id="KI392591">
    <property type="protein sequence ID" value="ERN13050.1"/>
    <property type="molecule type" value="Genomic_DNA"/>
</dbReference>
<dbReference type="Proteomes" id="UP000017836">
    <property type="component" value="Unassembled WGS sequence"/>
</dbReference>
<dbReference type="Gramene" id="ERN13050">
    <property type="protein sequence ID" value="ERN13050"/>
    <property type="gene ID" value="AMTR_s00040p00125500"/>
</dbReference>
<gene>
    <name evidence="2" type="ORF">AMTR_s00040p00125500</name>
</gene>
<sequence length="132" mass="15312">MALFLSRKLEILSHLPIREAGRTSILSKRWRDVWASTPSFNAVEDCTPGFLANRYEWLTRIEWAGPSSAHWKDSWVSAGSNPNSDRLDLWVNYLSRKDLQELTIKFLTEPDEYSEQEESEYVNYAPFSSVAH</sequence>
<evidence type="ECO:0000313" key="2">
    <source>
        <dbReference type="EMBL" id="ERN13050.1"/>
    </source>
</evidence>
<accession>W1PZM5</accession>
<dbReference type="SUPFAM" id="SSF81383">
    <property type="entry name" value="F-box domain"/>
    <property type="match status" value="1"/>
</dbReference>
<reference evidence="3" key="1">
    <citation type="journal article" date="2013" name="Science">
        <title>The Amborella genome and the evolution of flowering plants.</title>
        <authorList>
            <consortium name="Amborella Genome Project"/>
        </authorList>
    </citation>
    <scope>NUCLEOTIDE SEQUENCE [LARGE SCALE GENOMIC DNA]</scope>
</reference>